<dbReference type="InterPro" id="IPR000847">
    <property type="entry name" value="LysR_HTH_N"/>
</dbReference>
<dbReference type="Proteomes" id="UP000195729">
    <property type="component" value="Chromosome"/>
</dbReference>
<dbReference type="OrthoDB" id="9813056at2"/>
<evidence type="ECO:0000256" key="2">
    <source>
        <dbReference type="ARBA" id="ARBA00023015"/>
    </source>
</evidence>
<dbReference type="GO" id="GO:0043565">
    <property type="term" value="F:sequence-specific DNA binding"/>
    <property type="evidence" value="ECO:0007669"/>
    <property type="project" value="TreeGrafter"/>
</dbReference>
<dbReference type="AlphaFoldDB" id="A0A1Y0LDZ9"/>
<dbReference type="InterPro" id="IPR036390">
    <property type="entry name" value="WH_DNA-bd_sf"/>
</dbReference>
<dbReference type="Gene3D" id="1.10.10.10">
    <property type="entry name" value="Winged helix-like DNA-binding domain superfamily/Winged helix DNA-binding domain"/>
    <property type="match status" value="1"/>
</dbReference>
<sequence length="306" mass="33405">MQKNGLSEFSVILAVARHQGFRRAAAELDMSVTAVSNAVAGLESRLGVRLFHRTTRSVSLTEAGQRFVSRAEPAVRQLLEAMDAASSGDTLLSGTLRINSSLGAALMVFAPVFRRFTERYPAISLDIVTEGRRVDIISEGFDAGIRPDSRLPQDMIAVPLIREIPLVVVASAGYFDQSTPPQSPTELLNFPCIRSRLPGGLPSGWHFWQNGQPLTLDVSGPLVLDSPQLMLEAVKQGCGIAQVPQWYVAEEVLAGRLVTVLDNYAATLPGVSLYYAGRRHIPAALKALITIIHEVNDEQNRQPRQR</sequence>
<evidence type="ECO:0000256" key="1">
    <source>
        <dbReference type="ARBA" id="ARBA00009437"/>
    </source>
</evidence>
<dbReference type="Pfam" id="PF03466">
    <property type="entry name" value="LysR_substrate"/>
    <property type="match status" value="1"/>
</dbReference>
<evidence type="ECO:0000256" key="4">
    <source>
        <dbReference type="ARBA" id="ARBA00023163"/>
    </source>
</evidence>
<dbReference type="KEGG" id="tci:A7K98_19365"/>
<comment type="similarity">
    <text evidence="1">Belongs to the LysR transcriptional regulatory family.</text>
</comment>
<accession>A0A1Y0LDZ9</accession>
<dbReference type="Pfam" id="PF00126">
    <property type="entry name" value="HTH_1"/>
    <property type="match status" value="1"/>
</dbReference>
<dbReference type="PANTHER" id="PTHR30537:SF1">
    <property type="entry name" value="HTH-TYPE TRANSCRIPTIONAL REGULATOR PGRR"/>
    <property type="match status" value="1"/>
</dbReference>
<dbReference type="EMBL" id="CP015581">
    <property type="protein sequence ID" value="ARV00347.1"/>
    <property type="molecule type" value="Genomic_DNA"/>
</dbReference>
<feature type="domain" description="HTH lysR-type" evidence="5">
    <location>
        <begin position="4"/>
        <end position="61"/>
    </location>
</feature>
<keyword evidence="4" id="KW-0804">Transcription</keyword>
<evidence type="ECO:0000313" key="9">
    <source>
        <dbReference type="Proteomes" id="UP000195814"/>
    </source>
</evidence>
<proteinExistence type="inferred from homology"/>
<dbReference type="InterPro" id="IPR005119">
    <property type="entry name" value="LysR_subst-bd"/>
</dbReference>
<dbReference type="InterPro" id="IPR058163">
    <property type="entry name" value="LysR-type_TF_proteobact-type"/>
</dbReference>
<dbReference type="EMBL" id="CP015579">
    <property type="protein sequence ID" value="ARU96314.1"/>
    <property type="molecule type" value="Genomic_DNA"/>
</dbReference>
<keyword evidence="3" id="KW-0238">DNA-binding</keyword>
<dbReference type="GO" id="GO:0003700">
    <property type="term" value="F:DNA-binding transcription factor activity"/>
    <property type="evidence" value="ECO:0007669"/>
    <property type="project" value="InterPro"/>
</dbReference>
<dbReference type="SUPFAM" id="SSF53850">
    <property type="entry name" value="Periplasmic binding protein-like II"/>
    <property type="match status" value="1"/>
</dbReference>
<name>A0A1Y0LDZ9_TATCI</name>
<evidence type="ECO:0000313" key="6">
    <source>
        <dbReference type="EMBL" id="ARU96314.1"/>
    </source>
</evidence>
<evidence type="ECO:0000313" key="7">
    <source>
        <dbReference type="EMBL" id="ARV00347.1"/>
    </source>
</evidence>
<evidence type="ECO:0000256" key="3">
    <source>
        <dbReference type="ARBA" id="ARBA00023125"/>
    </source>
</evidence>
<dbReference type="InterPro" id="IPR036388">
    <property type="entry name" value="WH-like_DNA-bd_sf"/>
</dbReference>
<dbReference type="FunFam" id="1.10.10.10:FF:000001">
    <property type="entry name" value="LysR family transcriptional regulator"/>
    <property type="match status" value="1"/>
</dbReference>
<dbReference type="Gene3D" id="3.40.190.290">
    <property type="match status" value="1"/>
</dbReference>
<dbReference type="PANTHER" id="PTHR30537">
    <property type="entry name" value="HTH-TYPE TRANSCRIPTIONAL REGULATOR"/>
    <property type="match status" value="1"/>
</dbReference>
<reference evidence="8 9" key="1">
    <citation type="submission" date="2016-05" db="EMBL/GenBank/DDBJ databases">
        <title>Complete genome sequence of two 2,5-diketo-D-glunonic acid producing strain Tatumella citrea.</title>
        <authorList>
            <person name="Duan C."/>
            <person name="Yang J."/>
            <person name="Yang S."/>
        </authorList>
    </citation>
    <scope>NUCLEOTIDE SEQUENCE [LARGE SCALE GENOMIC DNA]</scope>
    <source>
        <strain evidence="7 8">ATCC 39140</strain>
        <strain evidence="6 9">DSM 13699</strain>
    </source>
</reference>
<gene>
    <name evidence="6" type="ORF">A7K98_19365</name>
    <name evidence="7" type="ORF">A7K99_19350</name>
</gene>
<organism evidence="6 9">
    <name type="scientific">Tatumella citrea</name>
    <name type="common">Pantoea citrea</name>
    <dbReference type="NCBI Taxonomy" id="53336"/>
    <lineage>
        <taxon>Bacteria</taxon>
        <taxon>Pseudomonadati</taxon>
        <taxon>Pseudomonadota</taxon>
        <taxon>Gammaproteobacteria</taxon>
        <taxon>Enterobacterales</taxon>
        <taxon>Erwiniaceae</taxon>
        <taxon>Tatumella</taxon>
    </lineage>
</organism>
<evidence type="ECO:0000259" key="5">
    <source>
        <dbReference type="PROSITE" id="PS50931"/>
    </source>
</evidence>
<keyword evidence="8" id="KW-1185">Reference proteome</keyword>
<dbReference type="RefSeq" id="WP_087490609.1">
    <property type="nucleotide sequence ID" value="NZ_CP015581.1"/>
</dbReference>
<dbReference type="Proteomes" id="UP000195814">
    <property type="component" value="Chromosome"/>
</dbReference>
<dbReference type="GO" id="GO:0006351">
    <property type="term" value="P:DNA-templated transcription"/>
    <property type="evidence" value="ECO:0007669"/>
    <property type="project" value="TreeGrafter"/>
</dbReference>
<evidence type="ECO:0000313" key="8">
    <source>
        <dbReference type="Proteomes" id="UP000195729"/>
    </source>
</evidence>
<dbReference type="PROSITE" id="PS50931">
    <property type="entry name" value="HTH_LYSR"/>
    <property type="match status" value="1"/>
</dbReference>
<protein>
    <submittedName>
        <fullName evidence="6">LysR family transcriptional regulator</fullName>
    </submittedName>
</protein>
<dbReference type="SUPFAM" id="SSF46785">
    <property type="entry name" value="Winged helix' DNA-binding domain"/>
    <property type="match status" value="1"/>
</dbReference>
<keyword evidence="2" id="KW-0805">Transcription regulation</keyword>